<protein>
    <recommendedName>
        <fullName evidence="3">Purple acid phosphatase</fullName>
        <ecNumber evidence="3">3.1.3.2</ecNumber>
    </recommendedName>
</protein>
<feature type="chain" id="PRO_5027136634" description="Purple acid phosphatase" evidence="3">
    <location>
        <begin position="22"/>
        <end position="460"/>
    </location>
</feature>
<evidence type="ECO:0000313" key="7">
    <source>
        <dbReference type="Proteomes" id="UP000504634"/>
    </source>
</evidence>
<dbReference type="Proteomes" id="UP000504634">
    <property type="component" value="Unplaced"/>
</dbReference>
<evidence type="ECO:0000256" key="3">
    <source>
        <dbReference type="RuleBase" id="RU361203"/>
    </source>
</evidence>
<dbReference type="Pfam" id="PF14008">
    <property type="entry name" value="Metallophos_C"/>
    <property type="match status" value="1"/>
</dbReference>
<keyword evidence="7" id="KW-1185">Reference proteome</keyword>
<sequence>MAIKMQLVLLALSFILPSGLASPSSNGSPEEPIMTLDDDLESSVHIVHYQPEQVHLAFGESVLDIVVTWNTLNNTHESICEYGIDGYQHSAKAPHGPTAFVDGGSQKRVQYIHRVTLPDLQENTTYKYHCGSHFGWSPMFWFKTPPNHSNWSPSLAIYGDMGVVNAQSLPALQQETQRGMYDAILHVGDFAYDLHDDNGNVGDEFMRQVEAIAAYVPYMVCVGNHESHYNFSHYINRFSMPGGTQNMFYSFDLGPVHFIGFSTEVYYFTQFGIKQIVMQYEWLERDLAKATQPANRAKHPWIITYGHRPMYCSNDNGDDCANHETVVRKGLPMFDFFGLEPLFYKYGVDVEIWAHEHCYERMWPMYNYTIYNGSLAEPYVNPKAPVHIISGAAGNHEGREPFFKHMPPWSAFHSQDFGYLRLKVHNSSHLYFEQVSDDRKGLIIDKFWIVKNSHGAYDVV</sequence>
<feature type="signal peptide" evidence="3">
    <location>
        <begin position="1"/>
        <end position="21"/>
    </location>
</feature>
<keyword evidence="1 3" id="KW-0732">Signal</keyword>
<dbReference type="PANTHER" id="PTHR45867">
    <property type="entry name" value="PURPLE ACID PHOSPHATASE"/>
    <property type="match status" value="1"/>
</dbReference>
<organism evidence="7 8">
    <name type="scientific">Drosophila lebanonensis</name>
    <name type="common">Fruit fly</name>
    <name type="synonym">Scaptodrosophila lebanonensis</name>
    <dbReference type="NCBI Taxonomy" id="7225"/>
    <lineage>
        <taxon>Eukaryota</taxon>
        <taxon>Metazoa</taxon>
        <taxon>Ecdysozoa</taxon>
        <taxon>Arthropoda</taxon>
        <taxon>Hexapoda</taxon>
        <taxon>Insecta</taxon>
        <taxon>Pterygota</taxon>
        <taxon>Neoptera</taxon>
        <taxon>Endopterygota</taxon>
        <taxon>Diptera</taxon>
        <taxon>Brachycera</taxon>
        <taxon>Muscomorpha</taxon>
        <taxon>Ephydroidea</taxon>
        <taxon>Drosophilidae</taxon>
        <taxon>Scaptodrosophila</taxon>
    </lineage>
</organism>
<dbReference type="InterPro" id="IPR008963">
    <property type="entry name" value="Purple_acid_Pase-like_N"/>
</dbReference>
<evidence type="ECO:0000313" key="8">
    <source>
        <dbReference type="RefSeq" id="XP_030378446.1"/>
    </source>
</evidence>
<feature type="domain" description="Purple acid phosphatase C-terminal" evidence="5">
    <location>
        <begin position="384"/>
        <end position="445"/>
    </location>
</feature>
<dbReference type="EC" id="3.1.3.2" evidence="3"/>
<feature type="domain" description="Purple acid phosphatase N-terminal" evidence="6">
    <location>
        <begin position="51"/>
        <end position="144"/>
    </location>
</feature>
<accession>A0A6J2TP75</accession>
<dbReference type="Pfam" id="PF16656">
    <property type="entry name" value="Pur_ac_phosph_N"/>
    <property type="match status" value="1"/>
</dbReference>
<keyword evidence="3" id="KW-0378">Hydrolase</keyword>
<dbReference type="GO" id="GO:0003993">
    <property type="term" value="F:acid phosphatase activity"/>
    <property type="evidence" value="ECO:0007669"/>
    <property type="project" value="UniProtKB-EC"/>
</dbReference>
<dbReference type="SUPFAM" id="SSF56300">
    <property type="entry name" value="Metallo-dependent phosphatases"/>
    <property type="match status" value="1"/>
</dbReference>
<dbReference type="InterPro" id="IPR025733">
    <property type="entry name" value="PAPs_C"/>
</dbReference>
<dbReference type="SUPFAM" id="SSF49363">
    <property type="entry name" value="Purple acid phosphatase, N-terminal domain"/>
    <property type="match status" value="1"/>
</dbReference>
<gene>
    <name evidence="8" type="primary">LOC115627047</name>
</gene>
<dbReference type="InterPro" id="IPR015914">
    <property type="entry name" value="PAPs_N"/>
</dbReference>
<dbReference type="InterPro" id="IPR004843">
    <property type="entry name" value="Calcineurin-like_PHP"/>
</dbReference>
<dbReference type="Gene3D" id="2.60.40.380">
    <property type="entry name" value="Purple acid phosphatase-like, N-terminal"/>
    <property type="match status" value="1"/>
</dbReference>
<comment type="catalytic activity">
    <reaction evidence="3">
        <text>a phosphate monoester + H2O = an alcohol + phosphate</text>
        <dbReference type="Rhea" id="RHEA:15017"/>
        <dbReference type="ChEBI" id="CHEBI:15377"/>
        <dbReference type="ChEBI" id="CHEBI:30879"/>
        <dbReference type="ChEBI" id="CHEBI:43474"/>
        <dbReference type="ChEBI" id="CHEBI:67140"/>
        <dbReference type="EC" id="3.1.3.2"/>
    </reaction>
</comment>
<dbReference type="GeneID" id="115627047"/>
<evidence type="ECO:0000256" key="1">
    <source>
        <dbReference type="ARBA" id="ARBA00022729"/>
    </source>
</evidence>
<evidence type="ECO:0000259" key="4">
    <source>
        <dbReference type="Pfam" id="PF00149"/>
    </source>
</evidence>
<dbReference type="CDD" id="cd00839">
    <property type="entry name" value="MPP_PAPs"/>
    <property type="match status" value="1"/>
</dbReference>
<dbReference type="RefSeq" id="XP_030378446.1">
    <property type="nucleotide sequence ID" value="XM_030522586.1"/>
</dbReference>
<evidence type="ECO:0000256" key="2">
    <source>
        <dbReference type="ARBA" id="ARBA00023180"/>
    </source>
</evidence>
<name>A0A6J2TP75_DROLE</name>
<reference evidence="8" key="1">
    <citation type="submission" date="2025-08" db="UniProtKB">
        <authorList>
            <consortium name="RefSeq"/>
        </authorList>
    </citation>
    <scope>IDENTIFICATION</scope>
    <source>
        <strain evidence="8">11010-0011.00</strain>
        <tissue evidence="8">Whole body</tissue>
    </source>
</reference>
<dbReference type="Pfam" id="PF00149">
    <property type="entry name" value="Metallophos"/>
    <property type="match status" value="1"/>
</dbReference>
<keyword evidence="2" id="KW-0325">Glycoprotein</keyword>
<dbReference type="Gene3D" id="3.60.21.10">
    <property type="match status" value="1"/>
</dbReference>
<dbReference type="InterPro" id="IPR029052">
    <property type="entry name" value="Metallo-depent_PP-like"/>
</dbReference>
<evidence type="ECO:0000259" key="6">
    <source>
        <dbReference type="Pfam" id="PF16656"/>
    </source>
</evidence>
<dbReference type="GO" id="GO:0046872">
    <property type="term" value="F:metal ion binding"/>
    <property type="evidence" value="ECO:0007669"/>
    <property type="project" value="InterPro"/>
</dbReference>
<proteinExistence type="inferred from homology"/>
<evidence type="ECO:0000259" key="5">
    <source>
        <dbReference type="Pfam" id="PF14008"/>
    </source>
</evidence>
<feature type="domain" description="Calcineurin-like phosphoesterase" evidence="4">
    <location>
        <begin position="156"/>
        <end position="359"/>
    </location>
</feature>
<comment type="similarity">
    <text evidence="3">Belongs to the metallophosphoesterase superfamily. Purple acid phosphatase family.</text>
</comment>
<dbReference type="InterPro" id="IPR041792">
    <property type="entry name" value="MPP_PAP"/>
</dbReference>
<dbReference type="AlphaFoldDB" id="A0A6J2TP75"/>
<dbReference type="PANTHER" id="PTHR45867:SF3">
    <property type="entry name" value="ACID PHOSPHATASE TYPE 7"/>
    <property type="match status" value="1"/>
</dbReference>